<proteinExistence type="predicted"/>
<keyword evidence="2" id="KW-1185">Reference proteome</keyword>
<evidence type="ECO:0000313" key="1">
    <source>
        <dbReference type="EMBL" id="MFD1192264.1"/>
    </source>
</evidence>
<comment type="caution">
    <text evidence="1">The sequence shown here is derived from an EMBL/GenBank/DDBJ whole genome shotgun (WGS) entry which is preliminary data.</text>
</comment>
<dbReference type="Proteomes" id="UP001597216">
    <property type="component" value="Unassembled WGS sequence"/>
</dbReference>
<reference evidence="2" key="1">
    <citation type="journal article" date="2019" name="Int. J. Syst. Evol. Microbiol.">
        <title>The Global Catalogue of Microorganisms (GCM) 10K type strain sequencing project: providing services to taxonomists for standard genome sequencing and annotation.</title>
        <authorList>
            <consortium name="The Broad Institute Genomics Platform"/>
            <consortium name="The Broad Institute Genome Sequencing Center for Infectious Disease"/>
            <person name="Wu L."/>
            <person name="Ma J."/>
        </authorList>
    </citation>
    <scope>NUCLEOTIDE SEQUENCE [LARGE SCALE GENOMIC DNA]</scope>
    <source>
        <strain evidence="2">CCUG 55074</strain>
    </source>
</reference>
<protein>
    <submittedName>
        <fullName evidence="1">Uncharacterized protein</fullName>
    </submittedName>
</protein>
<gene>
    <name evidence="1" type="ORF">ACFQ27_16875</name>
</gene>
<evidence type="ECO:0000313" key="2">
    <source>
        <dbReference type="Proteomes" id="UP001597216"/>
    </source>
</evidence>
<dbReference type="RefSeq" id="WP_377354423.1">
    <property type="nucleotide sequence ID" value="NZ_JBHTLQ010000049.1"/>
</dbReference>
<dbReference type="EMBL" id="JBHTLQ010000049">
    <property type="protein sequence ID" value="MFD1192264.1"/>
    <property type="molecule type" value="Genomic_DNA"/>
</dbReference>
<sequence length="176" mass="19816">MSFIVPMVVAGAALISQAPHSSFTVENLCSSVESQTLELEPFHESIVYQYQTMLYQQSGVIQSDDENTVKHKVRDFINSNMPRLLCARINFYPTNSNLLKLAVARQSQPFLDDALRVWKVDLNQIDNVDGATVLDYIIRKKAEAGSNRVLNQVYDNYYARFRAAGALTADEVRAAH</sequence>
<accession>A0ABW3T507</accession>
<name>A0ABW3T507_9CAUL</name>
<organism evidence="1 2">
    <name type="scientific">Phenylobacterium conjunctum</name>
    <dbReference type="NCBI Taxonomy" id="1298959"/>
    <lineage>
        <taxon>Bacteria</taxon>
        <taxon>Pseudomonadati</taxon>
        <taxon>Pseudomonadota</taxon>
        <taxon>Alphaproteobacteria</taxon>
        <taxon>Caulobacterales</taxon>
        <taxon>Caulobacteraceae</taxon>
        <taxon>Phenylobacterium</taxon>
    </lineage>
</organism>